<sequence length="429" mass="48864">MSPYTTKPQMSVPIRAPRWVSSRRLLEEKLQNLHKCTNLNHVKQLHAQIIKKDLHNDLYIAPKLVSSLSLCRQMGLAIKVFNYIQDPNVHLYNTLIRACVQNSMNVHAFRVFFEMQKVGVFADNFTYPFLLKACSGQNWLKVVQMIHALIEKCGFLSDIFVPNALIDSYSKCGVAGVSAAKKLFMVLGERDTVTWNSMICGLVKSGELSEARRLFDEMPERDTISWNTMLDGYTKAGEMNSAFELFEKMPERNVVSWSTMIWGYSKDGDIETAKLFFDRMPFKNLVPWTIIISAFAERGMMKEAMRLYDEMEEVGLKPDDGTVISILAACAESAKKLFMVLGEKDIVTWNSTIYGLVKSGESTKAQRLFDEMPERGRITWNMMLDGYAKAGEMNSAFELFEKIPARDVVSWSTMIWGYSKDGDGKIVVR</sequence>
<evidence type="ECO:0000313" key="1">
    <source>
        <dbReference type="EMBL" id="KAJ0041892.1"/>
    </source>
</evidence>
<evidence type="ECO:0000313" key="2">
    <source>
        <dbReference type="Proteomes" id="UP001163603"/>
    </source>
</evidence>
<dbReference type="EMBL" id="CM047739">
    <property type="protein sequence ID" value="KAJ0041892.1"/>
    <property type="molecule type" value="Genomic_DNA"/>
</dbReference>
<organism evidence="1 2">
    <name type="scientific">Pistacia integerrima</name>
    <dbReference type="NCBI Taxonomy" id="434235"/>
    <lineage>
        <taxon>Eukaryota</taxon>
        <taxon>Viridiplantae</taxon>
        <taxon>Streptophyta</taxon>
        <taxon>Embryophyta</taxon>
        <taxon>Tracheophyta</taxon>
        <taxon>Spermatophyta</taxon>
        <taxon>Magnoliopsida</taxon>
        <taxon>eudicotyledons</taxon>
        <taxon>Gunneridae</taxon>
        <taxon>Pentapetalae</taxon>
        <taxon>rosids</taxon>
        <taxon>malvids</taxon>
        <taxon>Sapindales</taxon>
        <taxon>Anacardiaceae</taxon>
        <taxon>Pistacia</taxon>
    </lineage>
</organism>
<keyword evidence="2" id="KW-1185">Reference proteome</keyword>
<reference evidence="2" key="1">
    <citation type="journal article" date="2023" name="G3 (Bethesda)">
        <title>Genome assembly and association tests identify interacting loci associated with vigor, precocity, and sex in interspecific pistachio rootstocks.</title>
        <authorList>
            <person name="Palmer W."/>
            <person name="Jacygrad E."/>
            <person name="Sagayaradj S."/>
            <person name="Cavanaugh K."/>
            <person name="Han R."/>
            <person name="Bertier L."/>
            <person name="Beede B."/>
            <person name="Kafkas S."/>
            <person name="Golino D."/>
            <person name="Preece J."/>
            <person name="Michelmore R."/>
        </authorList>
    </citation>
    <scope>NUCLEOTIDE SEQUENCE [LARGE SCALE GENOMIC DNA]</scope>
</reference>
<gene>
    <name evidence="1" type="ORF">Pint_19151</name>
</gene>
<protein>
    <submittedName>
        <fullName evidence="1">Uncharacterized protein</fullName>
    </submittedName>
</protein>
<proteinExistence type="predicted"/>
<comment type="caution">
    <text evidence="1">The sequence shown here is derived from an EMBL/GenBank/DDBJ whole genome shotgun (WGS) entry which is preliminary data.</text>
</comment>
<name>A0ACC0YVP7_9ROSI</name>
<accession>A0ACC0YVP7</accession>
<dbReference type="Proteomes" id="UP001163603">
    <property type="component" value="Chromosome 4"/>
</dbReference>